<feature type="signal peptide" evidence="1">
    <location>
        <begin position="1"/>
        <end position="22"/>
    </location>
</feature>
<keyword evidence="1" id="KW-0732">Signal</keyword>
<dbReference type="KEGG" id="cmd:B841_08015"/>
<protein>
    <recommendedName>
        <fullName evidence="2">DUF4439 domain-containing protein</fullName>
    </recommendedName>
</protein>
<dbReference type="eggNOG" id="ENOG5032CNP">
    <property type="taxonomic scope" value="Bacteria"/>
</dbReference>
<feature type="domain" description="DUF4439" evidence="2">
    <location>
        <begin position="160"/>
        <end position="272"/>
    </location>
</feature>
<dbReference type="Gene3D" id="1.20.1260.10">
    <property type="match status" value="1"/>
</dbReference>
<gene>
    <name evidence="3" type="ORF">B841_08015</name>
</gene>
<dbReference type="HOGENOM" id="CLU_080105_0_0_11"/>
<accession>S5TJN7</accession>
<dbReference type="Pfam" id="PF14530">
    <property type="entry name" value="DUF4439"/>
    <property type="match status" value="1"/>
</dbReference>
<evidence type="ECO:0000313" key="4">
    <source>
        <dbReference type="Proteomes" id="UP000015388"/>
    </source>
</evidence>
<evidence type="ECO:0000259" key="2">
    <source>
        <dbReference type="Pfam" id="PF14530"/>
    </source>
</evidence>
<reference evidence="3 4" key="1">
    <citation type="submission" date="2012-11" db="EMBL/GenBank/DDBJ databases">
        <title>The complete genome sequence of Corynebacterium maris Coryn-1 (=DSM 45190).</title>
        <authorList>
            <person name="Schaffert L."/>
            <person name="Albersmeier A."/>
            <person name="Kalinowski J."/>
            <person name="Ruckert C."/>
        </authorList>
    </citation>
    <scope>NUCLEOTIDE SEQUENCE [LARGE SCALE GENOMIC DNA]</scope>
    <source>
        <strain evidence="4">Coryn-1</strain>
    </source>
</reference>
<dbReference type="Proteomes" id="UP000015388">
    <property type="component" value="Chromosome"/>
</dbReference>
<dbReference type="PATRIC" id="fig|1224163.3.peg.1610"/>
<dbReference type="AlphaFoldDB" id="S5TJN7"/>
<name>S5TJN7_9CORY</name>
<feature type="chain" id="PRO_5004540418" description="DUF4439 domain-containing protein" evidence="1">
    <location>
        <begin position="23"/>
        <end position="280"/>
    </location>
</feature>
<dbReference type="RefSeq" id="WP_020935009.1">
    <property type="nucleotide sequence ID" value="NC_021915.1"/>
</dbReference>
<dbReference type="InterPro" id="IPR029447">
    <property type="entry name" value="DUF4439"/>
</dbReference>
<dbReference type="PROSITE" id="PS51257">
    <property type="entry name" value="PROKAR_LIPOPROTEIN"/>
    <property type="match status" value="1"/>
</dbReference>
<sequence>MNRRLTALLAAPLLTAALSSCAAVDGVVEQFGPRPNEAVLELARQARADAGAEASVAELRADHATELFAEVERLCGVGEDGTPPPSCDFEDAAGDTDTVPGDDAASLAGYLEALPRVPAESVDLLVSQAVDVAATPSSTELPDLPAPLDPVTAADAETLRALLADEHAAVYALDIAQAYLDDAGDARVADLIDAHEQRITVLTQTLEPTGVVPAAAPGYVFDAVAAPTDQTEAGQLVNRITETTDLTWRNAAAGAGSLATREWLVSMAGHAAKATQLHAF</sequence>
<organism evidence="3 4">
    <name type="scientific">Corynebacterium maris DSM 45190</name>
    <dbReference type="NCBI Taxonomy" id="1224163"/>
    <lineage>
        <taxon>Bacteria</taxon>
        <taxon>Bacillati</taxon>
        <taxon>Actinomycetota</taxon>
        <taxon>Actinomycetes</taxon>
        <taxon>Mycobacteriales</taxon>
        <taxon>Corynebacteriaceae</taxon>
        <taxon>Corynebacterium</taxon>
    </lineage>
</organism>
<evidence type="ECO:0000313" key="3">
    <source>
        <dbReference type="EMBL" id="AGS35076.1"/>
    </source>
</evidence>
<dbReference type="EMBL" id="CP003924">
    <property type="protein sequence ID" value="AGS35076.1"/>
    <property type="molecule type" value="Genomic_DNA"/>
</dbReference>
<evidence type="ECO:0000256" key="1">
    <source>
        <dbReference type="SAM" id="SignalP"/>
    </source>
</evidence>
<keyword evidence="4" id="KW-1185">Reference proteome</keyword>
<dbReference type="SUPFAM" id="SSF47240">
    <property type="entry name" value="Ferritin-like"/>
    <property type="match status" value="1"/>
</dbReference>
<dbReference type="InterPro" id="IPR012347">
    <property type="entry name" value="Ferritin-like"/>
</dbReference>
<proteinExistence type="predicted"/>
<dbReference type="STRING" id="1224163.B841_08015"/>
<dbReference type="InterPro" id="IPR009078">
    <property type="entry name" value="Ferritin-like_SF"/>
</dbReference>